<keyword evidence="8 13" id="KW-0949">S-adenosyl-L-methionine</keyword>
<evidence type="ECO:0000256" key="6">
    <source>
        <dbReference type="ARBA" id="ARBA00022603"/>
    </source>
</evidence>
<keyword evidence="16" id="KW-1185">Reference proteome</keyword>
<evidence type="ECO:0000256" key="4">
    <source>
        <dbReference type="ARBA" id="ARBA00022491"/>
    </source>
</evidence>
<evidence type="ECO:0000256" key="8">
    <source>
        <dbReference type="ARBA" id="ARBA00022691"/>
    </source>
</evidence>
<dbReference type="InterPro" id="IPR007823">
    <property type="entry name" value="RRP8"/>
</dbReference>
<gene>
    <name evidence="15" type="ORF">BCR41DRAFT_310527</name>
</gene>
<dbReference type="GO" id="GO:0106142">
    <property type="term" value="F:rRNA (adenine-N1-)-methyltransferase activity"/>
    <property type="evidence" value="ECO:0007669"/>
    <property type="project" value="EnsemblFungi"/>
</dbReference>
<accession>A0A1Y2GDL5</accession>
<keyword evidence="10" id="KW-0805">Transcription regulation</keyword>
<keyword evidence="11" id="KW-0804">Transcription</keyword>
<dbReference type="PANTHER" id="PTHR12787:SF0">
    <property type="entry name" value="RIBOSOMAL RNA-PROCESSING PROTEIN 8"/>
    <property type="match status" value="1"/>
</dbReference>
<dbReference type="RefSeq" id="XP_021878178.1">
    <property type="nucleotide sequence ID" value="XM_022020995.1"/>
</dbReference>
<dbReference type="FunFam" id="3.40.50.150:FF:000068">
    <property type="entry name" value="Ribosomal RNA-processing protein 8"/>
    <property type="match status" value="1"/>
</dbReference>
<dbReference type="SUPFAM" id="SSF53335">
    <property type="entry name" value="S-adenosyl-L-methionine-dependent methyltransferases"/>
    <property type="match status" value="1"/>
</dbReference>
<dbReference type="GO" id="GO:0005730">
    <property type="term" value="C:nucleolus"/>
    <property type="evidence" value="ECO:0007669"/>
    <property type="project" value="UniProtKB-SubCell"/>
</dbReference>
<dbReference type="Gene3D" id="3.40.50.150">
    <property type="entry name" value="Vaccinia Virus protein VP39"/>
    <property type="match status" value="1"/>
</dbReference>
<feature type="region of interest" description="Disordered" evidence="14">
    <location>
        <begin position="251"/>
        <end position="271"/>
    </location>
</feature>
<dbReference type="AlphaFoldDB" id="A0A1Y2GDL5"/>
<dbReference type="InterPro" id="IPR042036">
    <property type="entry name" value="RRP8_N"/>
</dbReference>
<keyword evidence="5 13" id="KW-0698">rRNA processing</keyword>
<dbReference type="EMBL" id="MCFF01000039">
    <property type="protein sequence ID" value="ORZ07944.1"/>
    <property type="molecule type" value="Genomic_DNA"/>
</dbReference>
<evidence type="ECO:0000256" key="1">
    <source>
        <dbReference type="ARBA" id="ARBA00004604"/>
    </source>
</evidence>
<comment type="caution">
    <text evidence="15">The sequence shown here is derived from an EMBL/GenBank/DDBJ whole genome shotgun (WGS) entry which is preliminary data.</text>
</comment>
<dbReference type="GO" id="GO:0006325">
    <property type="term" value="P:chromatin organization"/>
    <property type="evidence" value="ECO:0007669"/>
    <property type="project" value="UniProtKB-KW"/>
</dbReference>
<evidence type="ECO:0000256" key="2">
    <source>
        <dbReference type="ARBA" id="ARBA00006301"/>
    </source>
</evidence>
<dbReference type="CDD" id="cd02440">
    <property type="entry name" value="AdoMet_MTases"/>
    <property type="match status" value="1"/>
</dbReference>
<comment type="similarity">
    <text evidence="2 13">Belongs to the methyltransferase superfamily. RRP8 family.</text>
</comment>
<dbReference type="EC" id="2.1.1.-" evidence="13"/>
<dbReference type="PANTHER" id="PTHR12787">
    <property type="entry name" value="RIBOSOMAL RNA-PROCESSING PROTEIN 8"/>
    <property type="match status" value="1"/>
</dbReference>
<dbReference type="Proteomes" id="UP000193648">
    <property type="component" value="Unassembled WGS sequence"/>
</dbReference>
<comment type="function">
    <text evidence="13">S-adenosyl-L-methionine-dependent methyltransferase that specifically methylates the N(1) position of adenine in helix 25.1 in 25S rRNA. Required both for ribosomal 40S and 60S subunits biogenesis. Required for efficient pre-rRNA cleavage at site A2.</text>
</comment>
<keyword evidence="4" id="KW-0678">Repressor</keyword>
<evidence type="ECO:0000256" key="11">
    <source>
        <dbReference type="ARBA" id="ARBA00023163"/>
    </source>
</evidence>
<organism evidence="15 16">
    <name type="scientific">Lobosporangium transversale</name>
    <dbReference type="NCBI Taxonomy" id="64571"/>
    <lineage>
        <taxon>Eukaryota</taxon>
        <taxon>Fungi</taxon>
        <taxon>Fungi incertae sedis</taxon>
        <taxon>Mucoromycota</taxon>
        <taxon>Mortierellomycotina</taxon>
        <taxon>Mortierellomycetes</taxon>
        <taxon>Mortierellales</taxon>
        <taxon>Mortierellaceae</taxon>
        <taxon>Lobosporangium</taxon>
    </lineage>
</organism>
<evidence type="ECO:0000256" key="3">
    <source>
        <dbReference type="ARBA" id="ARBA00020203"/>
    </source>
</evidence>
<protein>
    <recommendedName>
        <fullName evidence="3 13">Ribosomal RNA-processing protein 8</fullName>
        <ecNumber evidence="13">2.1.1.-</ecNumber>
    </recommendedName>
</protein>
<name>A0A1Y2GDL5_9FUNG</name>
<dbReference type="FunFam" id="1.10.10.2150:FF:000001">
    <property type="entry name" value="Ribosomal RNA-processing protein 8"/>
    <property type="match status" value="1"/>
</dbReference>
<dbReference type="Pfam" id="PF05148">
    <property type="entry name" value="Methyltransf_8"/>
    <property type="match status" value="1"/>
</dbReference>
<dbReference type="InParanoid" id="A0A1Y2GDL5"/>
<comment type="subcellular location">
    <subcellularLocation>
        <location evidence="1 13">Nucleus</location>
        <location evidence="1 13">Nucleolus</location>
    </subcellularLocation>
</comment>
<dbReference type="Gene3D" id="1.10.10.2150">
    <property type="entry name" value="Ribosomal RNA-processing protein 8, N-terminal domain"/>
    <property type="match status" value="1"/>
</dbReference>
<evidence type="ECO:0000256" key="12">
    <source>
        <dbReference type="ARBA" id="ARBA00023242"/>
    </source>
</evidence>
<evidence type="ECO:0000313" key="15">
    <source>
        <dbReference type="EMBL" id="ORZ07944.1"/>
    </source>
</evidence>
<proteinExistence type="inferred from homology"/>
<dbReference type="OrthoDB" id="10258825at2759"/>
<dbReference type="GeneID" id="33562839"/>
<keyword evidence="6 13" id="KW-0489">Methyltransferase</keyword>
<evidence type="ECO:0000256" key="10">
    <source>
        <dbReference type="ARBA" id="ARBA00023015"/>
    </source>
</evidence>
<dbReference type="GO" id="GO:0030686">
    <property type="term" value="C:90S preribosome"/>
    <property type="evidence" value="ECO:0007669"/>
    <property type="project" value="EnsemblFungi"/>
</dbReference>
<sequence length="294" mass="32679">MKKKDVKLAVLGNKGEKKDKATVVTKAISNPQVSATSSASAKQPKLTKLQEQMKKTLAGGKFRFLNEQLYTTTGEEAFTLFQSKPELFDEYHEGFRAQVESWPQNPVDIFIADLQKMPKDTVIADLGCGDAQISKELERTKHKNVLSFDLVAKNDHVTACDIAHLPLEDTTVDVAIFCLSLMGTDFLKFLKEAYRVLKPNGQLRIAEVISRFTDVDAFVAALKALGFELKHLDSSNKMFIMLDFIKPGPESAGNGAKKGKKGNKKQNKREELSEVGLEVLDGPSLLKPCIYKKR</sequence>
<keyword evidence="12 13" id="KW-0539">Nucleus</keyword>
<reference evidence="15 16" key="1">
    <citation type="submission" date="2016-07" db="EMBL/GenBank/DDBJ databases">
        <title>Pervasive Adenine N6-methylation of Active Genes in Fungi.</title>
        <authorList>
            <consortium name="DOE Joint Genome Institute"/>
            <person name="Mondo S.J."/>
            <person name="Dannebaum R.O."/>
            <person name="Kuo R.C."/>
            <person name="Labutti K."/>
            <person name="Haridas S."/>
            <person name="Kuo A."/>
            <person name="Salamov A."/>
            <person name="Ahrendt S.R."/>
            <person name="Lipzen A."/>
            <person name="Sullivan W."/>
            <person name="Andreopoulos W.B."/>
            <person name="Clum A."/>
            <person name="Lindquist E."/>
            <person name="Daum C."/>
            <person name="Ramamoorthy G.K."/>
            <person name="Gryganskyi A."/>
            <person name="Culley D."/>
            <person name="Magnuson J.K."/>
            <person name="James T.Y."/>
            <person name="O'Malley M.A."/>
            <person name="Stajich J.E."/>
            <person name="Spatafora J.W."/>
            <person name="Visel A."/>
            <person name="Grigoriev I.V."/>
        </authorList>
    </citation>
    <scope>NUCLEOTIDE SEQUENCE [LARGE SCALE GENOMIC DNA]</scope>
    <source>
        <strain evidence="15 16">NRRL 3116</strain>
    </source>
</reference>
<evidence type="ECO:0000256" key="9">
    <source>
        <dbReference type="ARBA" id="ARBA00022853"/>
    </source>
</evidence>
<dbReference type="FunCoup" id="A0A1Y2GDL5">
    <property type="interactions" value="427"/>
</dbReference>
<feature type="compositionally biased region" description="Basic residues" evidence="14">
    <location>
        <begin position="257"/>
        <end position="267"/>
    </location>
</feature>
<evidence type="ECO:0000256" key="7">
    <source>
        <dbReference type="ARBA" id="ARBA00022679"/>
    </source>
</evidence>
<keyword evidence="7 13" id="KW-0808">Transferase</keyword>
<evidence type="ECO:0000256" key="13">
    <source>
        <dbReference type="RuleBase" id="RU365074"/>
    </source>
</evidence>
<dbReference type="InterPro" id="IPR029063">
    <property type="entry name" value="SAM-dependent_MTases_sf"/>
</dbReference>
<dbReference type="GO" id="GO:0042273">
    <property type="term" value="P:ribosomal large subunit biogenesis"/>
    <property type="evidence" value="ECO:0007669"/>
    <property type="project" value="EnsemblFungi"/>
</dbReference>
<evidence type="ECO:0000256" key="5">
    <source>
        <dbReference type="ARBA" id="ARBA00022552"/>
    </source>
</evidence>
<evidence type="ECO:0000256" key="14">
    <source>
        <dbReference type="SAM" id="MobiDB-lite"/>
    </source>
</evidence>
<evidence type="ECO:0000313" key="16">
    <source>
        <dbReference type="Proteomes" id="UP000193648"/>
    </source>
</evidence>
<keyword evidence="9" id="KW-0156">Chromatin regulator</keyword>
<dbReference type="STRING" id="64571.A0A1Y2GDL5"/>